<evidence type="ECO:0000313" key="11">
    <source>
        <dbReference type="Proteomes" id="UP000887574"/>
    </source>
</evidence>
<keyword evidence="7" id="KW-0560">Oxidoreductase</keyword>
<keyword evidence="6" id="KW-0223">Dioxygenase</keyword>
<dbReference type="GO" id="GO:0031543">
    <property type="term" value="F:peptidyl-proline dioxygenase activity"/>
    <property type="evidence" value="ECO:0007669"/>
    <property type="project" value="TreeGrafter"/>
</dbReference>
<dbReference type="InterPro" id="IPR002893">
    <property type="entry name" value="Znf_MYND"/>
</dbReference>
<dbReference type="WBParaSite" id="jg2584">
    <property type="protein sequence ID" value="jg2584"/>
    <property type="gene ID" value="jg2584"/>
</dbReference>
<evidence type="ECO:0000256" key="5">
    <source>
        <dbReference type="ARBA" id="ARBA00022896"/>
    </source>
</evidence>
<comment type="cofactor">
    <cofactor evidence="1">
        <name>L-ascorbate</name>
        <dbReference type="ChEBI" id="CHEBI:38290"/>
    </cofactor>
</comment>
<evidence type="ECO:0000256" key="7">
    <source>
        <dbReference type="ARBA" id="ARBA00023002"/>
    </source>
</evidence>
<protein>
    <submittedName>
        <fullName evidence="12">MYND-type domain-containing protein</fullName>
    </submittedName>
</protein>
<dbReference type="Gene3D" id="2.60.120.620">
    <property type="entry name" value="q2cbj1_9rhob like domain"/>
    <property type="match status" value="2"/>
</dbReference>
<keyword evidence="11" id="KW-1185">Reference proteome</keyword>
<organism evidence="11 12">
    <name type="scientific">Ditylenchus dipsaci</name>
    <dbReference type="NCBI Taxonomy" id="166011"/>
    <lineage>
        <taxon>Eukaryota</taxon>
        <taxon>Metazoa</taxon>
        <taxon>Ecdysozoa</taxon>
        <taxon>Nematoda</taxon>
        <taxon>Chromadorea</taxon>
        <taxon>Rhabditida</taxon>
        <taxon>Tylenchina</taxon>
        <taxon>Tylenchomorpha</taxon>
        <taxon>Sphaerularioidea</taxon>
        <taxon>Anguinidae</taxon>
        <taxon>Anguininae</taxon>
        <taxon>Ditylenchus</taxon>
    </lineage>
</organism>
<keyword evidence="2" id="KW-0479">Metal-binding</keyword>
<feature type="compositionally biased region" description="Acidic residues" evidence="9">
    <location>
        <begin position="476"/>
        <end position="486"/>
    </location>
</feature>
<dbReference type="Proteomes" id="UP000887574">
    <property type="component" value="Unplaced"/>
</dbReference>
<dbReference type="Pfam" id="PF01753">
    <property type="entry name" value="zf-MYND"/>
    <property type="match status" value="1"/>
</dbReference>
<dbReference type="GO" id="GO:0031418">
    <property type="term" value="F:L-ascorbic acid binding"/>
    <property type="evidence" value="ECO:0007669"/>
    <property type="project" value="UniProtKB-KW"/>
</dbReference>
<feature type="domain" description="MYND-type" evidence="10">
    <location>
        <begin position="41"/>
        <end position="82"/>
    </location>
</feature>
<evidence type="ECO:0000256" key="2">
    <source>
        <dbReference type="ARBA" id="ARBA00022723"/>
    </source>
</evidence>
<dbReference type="SUPFAM" id="SSF144232">
    <property type="entry name" value="HIT/MYND zinc finger-like"/>
    <property type="match status" value="1"/>
</dbReference>
<dbReference type="PROSITE" id="PS01360">
    <property type="entry name" value="ZF_MYND_1"/>
    <property type="match status" value="1"/>
</dbReference>
<dbReference type="PROSITE" id="PS50865">
    <property type="entry name" value="ZF_MYND_2"/>
    <property type="match status" value="1"/>
</dbReference>
<dbReference type="GO" id="GO:0008198">
    <property type="term" value="F:ferrous iron binding"/>
    <property type="evidence" value="ECO:0007669"/>
    <property type="project" value="TreeGrafter"/>
</dbReference>
<feature type="region of interest" description="Disordered" evidence="9">
    <location>
        <begin position="1"/>
        <end position="26"/>
    </location>
</feature>
<evidence type="ECO:0000256" key="4">
    <source>
        <dbReference type="ARBA" id="ARBA00022833"/>
    </source>
</evidence>
<evidence type="ECO:0000313" key="12">
    <source>
        <dbReference type="WBParaSite" id="jg2584"/>
    </source>
</evidence>
<evidence type="ECO:0000256" key="6">
    <source>
        <dbReference type="ARBA" id="ARBA00022964"/>
    </source>
</evidence>
<feature type="compositionally biased region" description="Basic and acidic residues" evidence="9">
    <location>
        <begin position="439"/>
        <end position="450"/>
    </location>
</feature>
<proteinExistence type="predicted"/>
<dbReference type="Gene3D" id="6.10.140.2220">
    <property type="match status" value="1"/>
</dbReference>
<feature type="region of interest" description="Disordered" evidence="9">
    <location>
        <begin position="89"/>
        <end position="114"/>
    </location>
</feature>
<reference evidence="12" key="1">
    <citation type="submission" date="2022-11" db="UniProtKB">
        <authorList>
            <consortium name="WormBaseParasite"/>
        </authorList>
    </citation>
    <scope>IDENTIFICATION</scope>
</reference>
<dbReference type="InterPro" id="IPR044862">
    <property type="entry name" value="Pro_4_hyd_alph_FE2OG_OXY"/>
</dbReference>
<dbReference type="InterPro" id="IPR051559">
    <property type="entry name" value="HIF_prolyl_hydroxylases"/>
</dbReference>
<dbReference type="GO" id="GO:0008270">
    <property type="term" value="F:zinc ion binding"/>
    <property type="evidence" value="ECO:0007669"/>
    <property type="project" value="UniProtKB-KW"/>
</dbReference>
<evidence type="ECO:0000256" key="3">
    <source>
        <dbReference type="ARBA" id="ARBA00022771"/>
    </source>
</evidence>
<dbReference type="GO" id="GO:0071456">
    <property type="term" value="P:cellular response to hypoxia"/>
    <property type="evidence" value="ECO:0007669"/>
    <property type="project" value="TreeGrafter"/>
</dbReference>
<dbReference type="PANTHER" id="PTHR12907">
    <property type="entry name" value="EGL NINE HOMOLOG-RELATED"/>
    <property type="match status" value="1"/>
</dbReference>
<dbReference type="Pfam" id="PF13640">
    <property type="entry name" value="2OG-FeII_Oxy_3"/>
    <property type="match status" value="1"/>
</dbReference>
<dbReference type="AlphaFoldDB" id="A0A915E4X7"/>
<evidence type="ECO:0000256" key="9">
    <source>
        <dbReference type="SAM" id="MobiDB-lite"/>
    </source>
</evidence>
<feature type="region of interest" description="Disordered" evidence="9">
    <location>
        <begin position="131"/>
        <end position="151"/>
    </location>
</feature>
<feature type="compositionally biased region" description="Basic and acidic residues" evidence="9">
    <location>
        <begin position="459"/>
        <end position="475"/>
    </location>
</feature>
<dbReference type="SMART" id="SM00702">
    <property type="entry name" value="P4Hc"/>
    <property type="match status" value="1"/>
</dbReference>
<keyword evidence="4" id="KW-0862">Zinc</keyword>
<keyword evidence="5" id="KW-0847">Vitamin C</keyword>
<name>A0A915E4X7_9BILA</name>
<feature type="compositionally biased region" description="Low complexity" evidence="9">
    <location>
        <begin position="13"/>
        <end position="26"/>
    </location>
</feature>
<sequence length="503" mass="56681">MFFPSSTRADFYSSTSSVNSDAASTSMSFGPGNMQNKSDNCNFCRASAAPNAPLIRCGDCFVVAYCGLEHKNFDYKRHKLLCYQWRKSSSSKSNSTKSSSSNTSTSNGSSNKNEKDMCIIQTEDDDIQIIESETNPKNVSSNKRKRPLGNEKMYKDHSKNLLFKTTLQQHIKNLADSGLAVNQHQAVALRLRYIAEHVIRSLNEYGWAVVDNFLGKSHCKHTYMEVERLYKNGLFSAGQLVDGGNRKEEGDPQEIRSDRIYWFDSADKLAKDSVTVRLLISMLDSVLVHFSDRIPPYKISGRSRAMIAVYPGMELVTWKLADHGGTLRLYPETSDVPMDIDPQADRVVFFWSDRRNPHEVLPVFRDRYAITIWYFDYVERQKALELKKKNEGEAASLSQGGVIVSLQANSQESSSNGDASSNSQLKCHLDAAPAYPQSERVEEYRQEPEKSFPVSGGTEKSKQCEKVRYRSHLSEKEDDSSSDIDEIVAEVEAASSQKTDFEI</sequence>
<keyword evidence="3 8" id="KW-0863">Zinc-finger</keyword>
<evidence type="ECO:0000256" key="1">
    <source>
        <dbReference type="ARBA" id="ARBA00001961"/>
    </source>
</evidence>
<feature type="compositionally biased region" description="Low complexity" evidence="9">
    <location>
        <begin position="89"/>
        <end position="111"/>
    </location>
</feature>
<dbReference type="InterPro" id="IPR006620">
    <property type="entry name" value="Pro_4_hyd_alph"/>
</dbReference>
<feature type="region of interest" description="Disordered" evidence="9">
    <location>
        <begin position="436"/>
        <end position="486"/>
    </location>
</feature>
<accession>A0A915E4X7</accession>
<evidence type="ECO:0000259" key="10">
    <source>
        <dbReference type="PROSITE" id="PS50865"/>
    </source>
</evidence>
<dbReference type="PANTHER" id="PTHR12907:SF26">
    <property type="entry name" value="HIF PROLYL HYDROXYLASE, ISOFORM C"/>
    <property type="match status" value="1"/>
</dbReference>
<evidence type="ECO:0000256" key="8">
    <source>
        <dbReference type="PROSITE-ProRule" id="PRU00134"/>
    </source>
</evidence>